<evidence type="ECO:0008006" key="4">
    <source>
        <dbReference type="Google" id="ProtNLM"/>
    </source>
</evidence>
<dbReference type="SUPFAM" id="SSF117074">
    <property type="entry name" value="Hypothetical protein PA1324"/>
    <property type="match status" value="1"/>
</dbReference>
<reference evidence="2 3" key="1">
    <citation type="submission" date="2016-11" db="EMBL/GenBank/DDBJ databases">
        <authorList>
            <person name="Jaros S."/>
            <person name="Januszkiewicz K."/>
            <person name="Wedrychowicz H."/>
        </authorList>
    </citation>
    <scope>NUCLEOTIDE SEQUENCE [LARGE SCALE GENOMIC DNA]</scope>
    <source>
        <strain evidence="2 3">DSM 18119</strain>
    </source>
</reference>
<dbReference type="EMBL" id="FQUU01000004">
    <property type="protein sequence ID" value="SHE88715.1"/>
    <property type="molecule type" value="Genomic_DNA"/>
</dbReference>
<dbReference type="Proteomes" id="UP000184048">
    <property type="component" value="Unassembled WGS sequence"/>
</dbReference>
<dbReference type="OrthoDB" id="1521722at2"/>
<feature type="transmembrane region" description="Helical" evidence="1">
    <location>
        <begin position="20"/>
        <end position="39"/>
    </location>
</feature>
<keyword evidence="1" id="KW-0812">Transmembrane</keyword>
<dbReference type="InterPro" id="IPR013783">
    <property type="entry name" value="Ig-like_fold"/>
</dbReference>
<dbReference type="AlphaFoldDB" id="A0A1M4X5J9"/>
<proteinExistence type="predicted"/>
<evidence type="ECO:0000313" key="2">
    <source>
        <dbReference type="EMBL" id="SHE88715.1"/>
    </source>
</evidence>
<dbReference type="Gene3D" id="2.60.40.10">
    <property type="entry name" value="Immunoglobulins"/>
    <property type="match status" value="1"/>
</dbReference>
<keyword evidence="1" id="KW-0472">Membrane</keyword>
<protein>
    <recommendedName>
        <fullName evidence="4">Carboxypeptidase regulatory-like domain-containing protein</fullName>
    </recommendedName>
</protein>
<keyword evidence="3" id="KW-1185">Reference proteome</keyword>
<accession>A0A1M4X5J9</accession>
<name>A0A1M4X5J9_9BACT</name>
<dbReference type="RefSeq" id="WP_072834557.1">
    <property type="nucleotide sequence ID" value="NZ_FQUU01000004.1"/>
</dbReference>
<keyword evidence="1" id="KW-1133">Transmembrane helix</keyword>
<sequence>MAITRVRWFILQSSYDLPDVGKGIFTAFTIFILLFAIPLSGKANDDGDELSVFVSLQNHGAYMPALLQEETLYLPVKELFDFLKINNQLSPDMDSATGYLLDPKAGFLINYTQHEIIYNGTAFSLKNKELIRTETNLYLRSDVFGNVFGLDCNFQFRNLAVIINTKLDLPLLRELRQEVLRNNIRMIKGEVKPDTSVKRDYPFFRLGTADWNILHSKAQSEASAIRINLQVGGMFAGGEALVSLSYDNKILFARQQQQYKWRFVNNNLKLFRQVSLGNLAVQSTASIYAPVIGIQVTNTPTNRRRSFGTYVISDRTQPDWMVELYVNNVLVNYVKADAAGFYSFPVPLVYGNMQITLKFFGPSGEERSSEQVIQIPFNFLPVNTFEYTLSEGLVQDSLHGRYSKADFHYGFTNRITIGGGMEYLSSVKTGNLMPFFYTTVRLSKTALLSTEFTNHVRWKSQFTWQLRSKAQVEFNYQRYTKGQRAVLTNILEERRASVSLPIQKLKFHLLSKLAFRQVVTPTIDYDSLVKVRYSDITKAKFTSAELTLSSSFSRFNANLTTSASINRLSGSSIYSNLALAYLFRHGFLIRPQFQYNYNRSNFIAAKFETEKQLRNQGVINLSFARDFSMHLTTINLGLHYNFSFLRTAFSAVLSNKTSSLVQWAGGSLLCDAQSGYATHSRQSHYGRGNLVIAPFLDLNGNGKRDQHEPGIRGLKIHINGGRVLSTKEEDVVRIADLEPYNNYLVELDEKSLGNIAWQIKNKKISVVMEPNIFKRLEVPVTVVGEASGMVFFENHIGERGISRILVNIYDSIGQLAAQTMTESDGYFNYLGLLPGKYIARIDSAQLYKLNFSSMPATLSFQIAGSEDGVVSDGFRFVLHSLDKKEMDQNIVEYRQNEKAKLSFVNLKKSSQPIAEQQVSNGLLNSLAEQHNEPPIIAKQPELADHLLMDTGGKVNRTEKTEKEATRPLRQFSTKNSFLQSQKMKSFHSSLRSLAHPAIRKKALQLFQKEQLVQQRLTILKIEHQRLIRYQKKLLMEIDVLKAKMKKLSYRVKK</sequence>
<evidence type="ECO:0000313" key="3">
    <source>
        <dbReference type="Proteomes" id="UP000184048"/>
    </source>
</evidence>
<organism evidence="2 3">
    <name type="scientific">Flavisolibacter ginsengisoli DSM 18119</name>
    <dbReference type="NCBI Taxonomy" id="1121884"/>
    <lineage>
        <taxon>Bacteria</taxon>
        <taxon>Pseudomonadati</taxon>
        <taxon>Bacteroidota</taxon>
        <taxon>Chitinophagia</taxon>
        <taxon>Chitinophagales</taxon>
        <taxon>Chitinophagaceae</taxon>
        <taxon>Flavisolibacter</taxon>
    </lineage>
</organism>
<evidence type="ECO:0000256" key="1">
    <source>
        <dbReference type="SAM" id="Phobius"/>
    </source>
</evidence>
<dbReference type="STRING" id="1121884.SAMN02745131_01342"/>
<gene>
    <name evidence="2" type="ORF">SAMN02745131_01342</name>
</gene>